<gene>
    <name evidence="2" type="ORF">BN971_01007</name>
</gene>
<proteinExistence type="predicted"/>
<evidence type="ECO:0000313" key="2">
    <source>
        <dbReference type="EMBL" id="CPR07417.1"/>
    </source>
</evidence>
<accession>A0A0U0W5T2</accession>
<organism evidence="2 3">
    <name type="scientific">Mycobacterium bohemicum DSM 44277</name>
    <dbReference type="NCBI Taxonomy" id="1236609"/>
    <lineage>
        <taxon>Bacteria</taxon>
        <taxon>Bacillati</taxon>
        <taxon>Actinomycetota</taxon>
        <taxon>Actinomycetes</taxon>
        <taxon>Mycobacteriales</taxon>
        <taxon>Mycobacteriaceae</taxon>
        <taxon>Mycobacterium</taxon>
    </lineage>
</organism>
<protein>
    <recommendedName>
        <fullName evidence="1">DUF4365 domain-containing protein</fullName>
    </recommendedName>
</protein>
<dbReference type="Pfam" id="PF14280">
    <property type="entry name" value="DUF4365"/>
    <property type="match status" value="1"/>
</dbReference>
<sequence length="97" mass="10807">MALNWGVAENPQEQDFSGTDLWLIARDARLFDLGALVGAQVKSGSSWFASPERDDQGAIVGWWHPDTKDHFESWAKHRVPHILVLHDPDTGIRTGCA</sequence>
<dbReference type="Proteomes" id="UP000198875">
    <property type="component" value="Unassembled WGS sequence"/>
</dbReference>
<dbReference type="InterPro" id="IPR025375">
    <property type="entry name" value="DUF4365"/>
</dbReference>
<dbReference type="AlphaFoldDB" id="A0A0U0W5T2"/>
<name>A0A0U0W5T2_MYCBE</name>
<evidence type="ECO:0000313" key="3">
    <source>
        <dbReference type="Proteomes" id="UP000198875"/>
    </source>
</evidence>
<dbReference type="EMBL" id="CSTD01000001">
    <property type="protein sequence ID" value="CPR07417.1"/>
    <property type="molecule type" value="Genomic_DNA"/>
</dbReference>
<feature type="domain" description="DUF4365" evidence="1">
    <location>
        <begin position="4"/>
        <end position="91"/>
    </location>
</feature>
<evidence type="ECO:0000259" key="1">
    <source>
        <dbReference type="Pfam" id="PF14280"/>
    </source>
</evidence>
<reference evidence="2 3" key="1">
    <citation type="submission" date="2015-03" db="EMBL/GenBank/DDBJ databases">
        <authorList>
            <person name="Murphy D."/>
        </authorList>
    </citation>
    <scope>NUCLEOTIDE SEQUENCE [LARGE SCALE GENOMIC DNA]</scope>
    <source>
        <strain evidence="2 3">DSM 44277</strain>
    </source>
</reference>